<dbReference type="InterPro" id="IPR001466">
    <property type="entry name" value="Beta-lactam-related"/>
</dbReference>
<evidence type="ECO:0000259" key="1">
    <source>
        <dbReference type="Pfam" id="PF00144"/>
    </source>
</evidence>
<keyword evidence="2" id="KW-0645">Protease</keyword>
<dbReference type="EMBL" id="SJPW01000007">
    <property type="protein sequence ID" value="TWU47266.1"/>
    <property type="molecule type" value="Genomic_DNA"/>
</dbReference>
<dbReference type="AlphaFoldDB" id="A0A5C6EI07"/>
<reference evidence="2 3" key="1">
    <citation type="submission" date="2019-02" db="EMBL/GenBank/DDBJ databases">
        <title>Deep-cultivation of Planctomycetes and their phenomic and genomic characterization uncovers novel biology.</title>
        <authorList>
            <person name="Wiegand S."/>
            <person name="Jogler M."/>
            <person name="Boedeker C."/>
            <person name="Pinto D."/>
            <person name="Vollmers J."/>
            <person name="Rivas-Marin E."/>
            <person name="Kohn T."/>
            <person name="Peeters S.H."/>
            <person name="Heuer A."/>
            <person name="Rast P."/>
            <person name="Oberbeckmann S."/>
            <person name="Bunk B."/>
            <person name="Jeske O."/>
            <person name="Meyerdierks A."/>
            <person name="Storesund J.E."/>
            <person name="Kallscheuer N."/>
            <person name="Luecker S."/>
            <person name="Lage O.M."/>
            <person name="Pohl T."/>
            <person name="Merkel B.J."/>
            <person name="Hornburger P."/>
            <person name="Mueller R.-W."/>
            <person name="Bruemmer F."/>
            <person name="Labrenz M."/>
            <person name="Spormann A.M."/>
            <person name="Op Den Camp H."/>
            <person name="Overmann J."/>
            <person name="Amann R."/>
            <person name="Jetten M.S.M."/>
            <person name="Mascher T."/>
            <person name="Medema M.H."/>
            <person name="Devos D.P."/>
            <person name="Kaster A.-K."/>
            <person name="Ovreas L."/>
            <person name="Rohde M."/>
            <person name="Galperin M.Y."/>
            <person name="Jogler C."/>
        </authorList>
    </citation>
    <scope>NUCLEOTIDE SEQUENCE [LARGE SCALE GENOMIC DNA]</scope>
    <source>
        <strain evidence="2 3">Poly51</strain>
    </source>
</reference>
<accession>A0A5C6EI07</accession>
<name>A0A5C6EI07_9BACT</name>
<gene>
    <name evidence="2" type="ORF">Poly51_50650</name>
</gene>
<proteinExistence type="predicted"/>
<dbReference type="PANTHER" id="PTHR43283">
    <property type="entry name" value="BETA-LACTAMASE-RELATED"/>
    <property type="match status" value="1"/>
</dbReference>
<keyword evidence="3" id="KW-1185">Reference proteome</keyword>
<feature type="domain" description="Beta-lactamase-related" evidence="1">
    <location>
        <begin position="43"/>
        <end position="366"/>
    </location>
</feature>
<dbReference type="Pfam" id="PF00144">
    <property type="entry name" value="Beta-lactamase"/>
    <property type="match status" value="1"/>
</dbReference>
<dbReference type="GO" id="GO:0009002">
    <property type="term" value="F:serine-type D-Ala-D-Ala carboxypeptidase activity"/>
    <property type="evidence" value="ECO:0007669"/>
    <property type="project" value="UniProtKB-EC"/>
</dbReference>
<comment type="caution">
    <text evidence="2">The sequence shown here is derived from an EMBL/GenBank/DDBJ whole genome shotgun (WGS) entry which is preliminary data.</text>
</comment>
<keyword evidence="2" id="KW-0378">Hydrolase</keyword>
<organism evidence="2 3">
    <name type="scientific">Rubripirellula tenax</name>
    <dbReference type="NCBI Taxonomy" id="2528015"/>
    <lineage>
        <taxon>Bacteria</taxon>
        <taxon>Pseudomonadati</taxon>
        <taxon>Planctomycetota</taxon>
        <taxon>Planctomycetia</taxon>
        <taxon>Pirellulales</taxon>
        <taxon>Pirellulaceae</taxon>
        <taxon>Rubripirellula</taxon>
    </lineage>
</organism>
<protein>
    <submittedName>
        <fullName evidence="2">D-alanyl-D-alanine carboxypeptidase</fullName>
        <ecNumber evidence="2">3.4.16.4</ecNumber>
    </submittedName>
</protein>
<dbReference type="InterPro" id="IPR050789">
    <property type="entry name" value="Diverse_Enzym_Activities"/>
</dbReference>
<dbReference type="InterPro" id="IPR012338">
    <property type="entry name" value="Beta-lactam/transpept-like"/>
</dbReference>
<evidence type="ECO:0000313" key="2">
    <source>
        <dbReference type="EMBL" id="TWU47266.1"/>
    </source>
</evidence>
<dbReference type="SUPFAM" id="SSF56601">
    <property type="entry name" value="beta-lactamase/transpeptidase-like"/>
    <property type="match status" value="1"/>
</dbReference>
<dbReference type="EC" id="3.4.16.4" evidence="2"/>
<dbReference type="Proteomes" id="UP000318288">
    <property type="component" value="Unassembled WGS sequence"/>
</dbReference>
<dbReference type="RefSeq" id="WP_186775774.1">
    <property type="nucleotide sequence ID" value="NZ_SJPW01000007.1"/>
</dbReference>
<dbReference type="Gene3D" id="3.40.710.10">
    <property type="entry name" value="DD-peptidase/beta-lactamase superfamily"/>
    <property type="match status" value="1"/>
</dbReference>
<keyword evidence="2" id="KW-0121">Carboxypeptidase</keyword>
<evidence type="ECO:0000313" key="3">
    <source>
        <dbReference type="Proteomes" id="UP000318288"/>
    </source>
</evidence>
<sequence>MKFASSYTEAIRLVVSFVVAGVCSASIADEQTKVVTAKLAEICRKHDVPAMSVAIVSADGLVNSACFGDRKRGTSDKVEMSDRFPLGSCTKSMTSTVAAAVVEAGKIDWDTTISEVWPQATDDLIHPKLRDVTLNELLSHQSGMAGDISEVSKQAWGSFFAEKQSPVLERRRMLKLVLAKVPVHPRGSFAYSNMGYAIASAMIETRAQESFESLTKKHIFDPLRMHSADFRSMKSAAQLQSPLLWGHRADGTPVDPRTVGAENPTVYAACGTVNVTIEDYAKYAQWHLGGKPTPVLRTQEAYDHLHAPQVDHTNPGTKYACGWLSLDTGLGPALTHAGSNTNSFAVIWVLPQSNFAAVVCTNSGQAQAFPACDEMMSHLMMELSSANKAEPPVDPKAITPDRLVGRYQLTPSFIFDVKLDDGHLMVGITNQPTQEVFADSSTMWSYRGIDAKLEFRVRAKGPAYELTLHQNGLAQKARRIRE</sequence>